<evidence type="ECO:0000313" key="3">
    <source>
        <dbReference type="Proteomes" id="UP000008065"/>
    </source>
</evidence>
<evidence type="ECO:0000313" key="2">
    <source>
        <dbReference type="EMBL" id="EGO58433.1"/>
    </source>
</evidence>
<sequence>MPYKNLRGWTTPVDAGEVPDEFLFGNDEDTGTESKGKDEEMLEREELVMLCRFLGGRRSELREPDSELDRRDGRGGRGRRKEAEEKTARKNKARDVIPDNTSDDTSNDTAEDETKYINDNNKDDKVDGQQSANPIKGMKKGINSKEGTIGPSRGKVKESGREEAKDQRVRQSKTQPTSTPIPLPQRRLPGDGNNSHRERLMPSRGNPSPIKKPVEGLKKTEGVKSQPLKRLETQ</sequence>
<name>F8MLL4_NEUT8</name>
<feature type="compositionally biased region" description="Acidic residues" evidence="1">
    <location>
        <begin position="101"/>
        <end position="111"/>
    </location>
</feature>
<feature type="compositionally biased region" description="Basic and acidic residues" evidence="1">
    <location>
        <begin position="112"/>
        <end position="127"/>
    </location>
</feature>
<feature type="region of interest" description="Disordered" evidence="1">
    <location>
        <begin position="1"/>
        <end position="234"/>
    </location>
</feature>
<dbReference type="Proteomes" id="UP000008065">
    <property type="component" value="Unassembled WGS sequence"/>
</dbReference>
<feature type="compositionally biased region" description="Basic and acidic residues" evidence="1">
    <location>
        <begin position="57"/>
        <end position="97"/>
    </location>
</feature>
<dbReference type="KEGG" id="nte:NEUTE1DRAFT110541"/>
<reference evidence="3" key="1">
    <citation type="journal article" date="2011" name="Genetics">
        <title>Massive changes in genome architecture accompany the transition to self-fertility in the filamentous fungus Neurospora tetrasperma.</title>
        <authorList>
            <person name="Ellison C.E."/>
            <person name="Stajich J.E."/>
            <person name="Jacobson D.J."/>
            <person name="Natvig D.O."/>
            <person name="Lapidus A."/>
            <person name="Foster B."/>
            <person name="Aerts A."/>
            <person name="Riley R."/>
            <person name="Lindquist E.A."/>
            <person name="Grigoriev I.V."/>
            <person name="Taylor J.W."/>
        </authorList>
    </citation>
    <scope>NUCLEOTIDE SEQUENCE [LARGE SCALE GENOMIC DNA]</scope>
    <source>
        <strain evidence="3">FGSC 2508 / P0657</strain>
    </source>
</reference>
<protein>
    <submittedName>
        <fullName evidence="2">Uncharacterized protein</fullName>
    </submittedName>
</protein>
<dbReference type="VEuPathDB" id="FungiDB:NEUTE1DRAFT_110541"/>
<feature type="compositionally biased region" description="Basic and acidic residues" evidence="1">
    <location>
        <begin position="32"/>
        <end position="47"/>
    </location>
</feature>
<dbReference type="RefSeq" id="XP_009851463.1">
    <property type="nucleotide sequence ID" value="XM_009853161.1"/>
</dbReference>
<feature type="compositionally biased region" description="Basic and acidic residues" evidence="1">
    <location>
        <begin position="155"/>
        <end position="169"/>
    </location>
</feature>
<proteinExistence type="predicted"/>
<gene>
    <name evidence="2" type="ORF">NEUTE1DRAFT_110541</name>
</gene>
<dbReference type="HOGENOM" id="CLU_1185304_0_0_1"/>
<dbReference type="EMBL" id="GL891304">
    <property type="protein sequence ID" value="EGO58433.1"/>
    <property type="molecule type" value="Genomic_DNA"/>
</dbReference>
<evidence type="ECO:0000256" key="1">
    <source>
        <dbReference type="SAM" id="MobiDB-lite"/>
    </source>
</evidence>
<keyword evidence="3" id="KW-1185">Reference proteome</keyword>
<feature type="compositionally biased region" description="Basic and acidic residues" evidence="1">
    <location>
        <begin position="212"/>
        <end position="222"/>
    </location>
</feature>
<organism evidence="2 3">
    <name type="scientific">Neurospora tetrasperma (strain FGSC 2508 / ATCC MYA-4615 / P0657)</name>
    <dbReference type="NCBI Taxonomy" id="510951"/>
    <lineage>
        <taxon>Eukaryota</taxon>
        <taxon>Fungi</taxon>
        <taxon>Dikarya</taxon>
        <taxon>Ascomycota</taxon>
        <taxon>Pezizomycotina</taxon>
        <taxon>Sordariomycetes</taxon>
        <taxon>Sordariomycetidae</taxon>
        <taxon>Sordariales</taxon>
        <taxon>Sordariaceae</taxon>
        <taxon>Neurospora</taxon>
    </lineage>
</organism>
<accession>F8MLL4</accession>
<dbReference type="AlphaFoldDB" id="F8MLL4"/>
<dbReference type="GeneID" id="20822522"/>